<evidence type="ECO:0000313" key="4">
    <source>
        <dbReference type="Proteomes" id="UP000006548"/>
    </source>
</evidence>
<dbReference type="RefSeq" id="NP_680384.1">
    <property type="nucleotide sequence ID" value="NM_148079.2"/>
</dbReference>
<dbReference type="GO" id="GO:0004523">
    <property type="term" value="F:RNA-DNA hybrid ribonuclease activity"/>
    <property type="evidence" value="ECO:0007669"/>
    <property type="project" value="InterPro"/>
</dbReference>
<dbReference type="Gene3D" id="3.30.420.10">
    <property type="entry name" value="Ribonuclease H-like superfamily/Ribonuclease H"/>
    <property type="match status" value="1"/>
</dbReference>
<accession>Q3E8I3</accession>
<dbReference type="EMBL" id="CP002688">
    <property type="protein sequence ID" value="AED94895.1"/>
    <property type="molecule type" value="Genomic_DNA"/>
</dbReference>
<dbReference type="InterPro" id="IPR053151">
    <property type="entry name" value="RNase_H-like"/>
</dbReference>
<proteinExistence type="predicted"/>
<protein>
    <submittedName>
        <fullName evidence="3">Polynucleotidyl transferase, ribonuclease H-like superfamily protein</fullName>
    </submittedName>
</protein>
<evidence type="ECO:0000313" key="3">
    <source>
        <dbReference type="EMBL" id="AED94895.1"/>
    </source>
</evidence>
<dbReference type="Araport" id="AT5G42965"/>
<dbReference type="SMR" id="Q3E8I3"/>
<evidence type="ECO:0000313" key="2">
    <source>
        <dbReference type="Araport" id="AT5G42965"/>
    </source>
</evidence>
<dbReference type="CDD" id="cd06222">
    <property type="entry name" value="RNase_H_like"/>
    <property type="match status" value="1"/>
</dbReference>
<sequence>MLWLGLRAIPRVQTVLEVELEAMRWAALSMSRFNYKKVIFESDSQHLVSLLGDDTDYPNLAPRIQDIRHIFQQFEEVKVMHIKREGNSVADRIARESLSLLNYDPKMYSKGAGLDKRLCVFRLCVITVW</sequence>
<reference evidence="3 4" key="1">
    <citation type="journal article" date="2000" name="Nature">
        <title>Sequence and analysis of chromosome 5 of the plant Arabidopsis thaliana.</title>
        <authorList>
            <consortium name="Kazusa DNA Research Institute"/>
            <consortium name="Cold Spring Harbor and Washington University in St Louis Sequencing Consortium"/>
            <consortium name="European Union Arabidopsis Genome Sequencing Consortium"/>
            <person name="Tabata S."/>
            <person name="Kaneko T."/>
            <person name="Nakamura Y."/>
            <person name="Kotani H."/>
            <person name="Kato T."/>
            <person name="Asamizu E."/>
            <person name="Miyajima N."/>
            <person name="Sasamoto S."/>
            <person name="Kimura T."/>
            <person name="Hosouchi T."/>
            <person name="Kawashima K."/>
            <person name="Kohara M."/>
            <person name="Matsumoto M."/>
            <person name="Matsuno A."/>
            <person name="Muraki A."/>
            <person name="Nakayama S."/>
            <person name="Nakazaki N."/>
            <person name="Naruo K."/>
            <person name="Okumura S."/>
            <person name="Shinpo S."/>
            <person name="Takeuchi C."/>
            <person name="Wada T."/>
            <person name="Watanabe A."/>
            <person name="Yamada M."/>
            <person name="Yasuda M."/>
            <person name="Sato S."/>
            <person name="de la Bastide M."/>
            <person name="Huang E."/>
            <person name="Spiegel L."/>
            <person name="Gnoj L."/>
            <person name="O'Shaughnessy A."/>
            <person name="Preston R."/>
            <person name="Habermann K."/>
            <person name="Murray J."/>
            <person name="Johnson D."/>
            <person name="Rohlfing T."/>
            <person name="Nelson J."/>
            <person name="Stoneking T."/>
            <person name="Pepin K."/>
            <person name="Spieth J."/>
            <person name="Sekhon M."/>
            <person name="Armstrong J."/>
            <person name="Becker M."/>
            <person name="Belter E."/>
            <person name="Cordum H."/>
            <person name="Cordes M."/>
            <person name="Courtney L."/>
            <person name="Courtney W."/>
            <person name="Dante M."/>
            <person name="Du H."/>
            <person name="Edwards J."/>
            <person name="Fryman J."/>
            <person name="Haakensen B."/>
            <person name="Lamar E."/>
            <person name="Latreille P."/>
            <person name="Leonard S."/>
            <person name="Meyer R."/>
            <person name="Mulvaney E."/>
            <person name="Ozersky P."/>
            <person name="Riley A."/>
            <person name="Strowmatt C."/>
            <person name="Wagner-McPherson C."/>
            <person name="Wollam A."/>
            <person name="Yoakum M."/>
            <person name="Bell M."/>
            <person name="Dedhia N."/>
            <person name="Parnell L."/>
            <person name="Shah R."/>
            <person name="Rodriguez M."/>
            <person name="See L.H."/>
            <person name="Vil D."/>
            <person name="Baker J."/>
            <person name="Kirchoff K."/>
            <person name="Toth K."/>
            <person name="King L."/>
            <person name="Bahret A."/>
            <person name="Miller B."/>
            <person name="Marra M."/>
            <person name="Martienssen R."/>
            <person name="McCombie W.R."/>
            <person name="Wilson R.K."/>
            <person name="Murphy G."/>
            <person name="Bancroft I."/>
            <person name="Volckaert G."/>
            <person name="Wambutt R."/>
            <person name="Dusterhoft A."/>
            <person name="Stiekema W."/>
            <person name="Pohl T."/>
            <person name="Entian K.D."/>
            <person name="Terryn N."/>
            <person name="Hartley N."/>
            <person name="Bent E."/>
            <person name="Johnson S."/>
            <person name="Langham S.A."/>
            <person name="McCullagh B."/>
            <person name="Robben J."/>
            <person name="Grymonprez B."/>
            <person name="Zimmermann W."/>
            <person name="Ramsperger U."/>
            <person name="Wedler H."/>
            <person name="Balke K."/>
            <person name="Wedler E."/>
            <person name="Peters S."/>
            <person name="van Staveren M."/>
            <person name="Dirkse W."/>
            <person name="Mooijman P."/>
            <person name="Lankhorst R.K."/>
            <person name="Weitzenegger T."/>
            <person name="Bothe G."/>
            <person name="Rose M."/>
            <person name="Hauf J."/>
            <person name="Berneiser S."/>
            <person name="Hempel S."/>
            <person name="Feldpausch M."/>
            <person name="Lamberth S."/>
            <person name="Villarroel R."/>
            <person name="Gielen J."/>
            <person name="Ardiles W."/>
            <person name="Bents O."/>
            <person name="Lemcke K."/>
            <person name="Kolesov G."/>
            <person name="Mayer K."/>
            <person name="Rudd S."/>
            <person name="Schoof H."/>
            <person name="Schueller C."/>
            <person name="Zaccaria P."/>
            <person name="Mewes H.W."/>
            <person name="Bevan M."/>
            <person name="Fransz P."/>
        </authorList>
    </citation>
    <scope>NUCLEOTIDE SEQUENCE [LARGE SCALE GENOMIC DNA]</scope>
    <source>
        <strain evidence="4">cv. Columbia</strain>
    </source>
</reference>
<dbReference type="InterPro" id="IPR002156">
    <property type="entry name" value="RNaseH_domain"/>
</dbReference>
<name>Q3E8I3_ARATH</name>
<dbReference type="PANTHER" id="PTHR47723:SF21">
    <property type="entry name" value="POLYNUCLEOTIDYL TRANSFERASE, RIBONUCLEASE H-LIKE SUPERFAMILY PROTEIN"/>
    <property type="match status" value="1"/>
</dbReference>
<keyword evidence="4" id="KW-1185">Reference proteome</keyword>
<reference evidence="4" key="2">
    <citation type="journal article" date="2017" name="Plant J.">
        <title>Araport11: a complete reannotation of the Arabidopsis thaliana reference genome.</title>
        <authorList>
            <person name="Cheng C.Y."/>
            <person name="Krishnakumar V."/>
            <person name="Chan A.P."/>
            <person name="Thibaud-Nissen F."/>
            <person name="Schobel S."/>
            <person name="Town C.D."/>
        </authorList>
    </citation>
    <scope>GENOME REANNOTATION</scope>
    <source>
        <strain evidence="4">cv. Columbia</strain>
    </source>
</reference>
<dbReference type="OMA" id="KMINGKE"/>
<dbReference type="SUPFAM" id="SSF53098">
    <property type="entry name" value="Ribonuclease H-like"/>
    <property type="match status" value="1"/>
</dbReference>
<evidence type="ECO:0000259" key="1">
    <source>
        <dbReference type="Pfam" id="PF13456"/>
    </source>
</evidence>
<dbReference type="eggNOG" id="KOG1075">
    <property type="taxonomic scope" value="Eukaryota"/>
</dbReference>
<dbReference type="PhylomeDB" id="Q3E8I3"/>
<organism evidence="3 4">
    <name type="scientific">Arabidopsis thaliana</name>
    <name type="common">Mouse-ear cress</name>
    <dbReference type="NCBI Taxonomy" id="3702"/>
    <lineage>
        <taxon>Eukaryota</taxon>
        <taxon>Viridiplantae</taxon>
        <taxon>Streptophyta</taxon>
        <taxon>Embryophyta</taxon>
        <taxon>Tracheophyta</taxon>
        <taxon>Spermatophyta</taxon>
        <taxon>Magnoliopsida</taxon>
        <taxon>eudicotyledons</taxon>
        <taxon>Gunneridae</taxon>
        <taxon>Pentapetalae</taxon>
        <taxon>rosids</taxon>
        <taxon>malvids</taxon>
        <taxon>Brassicales</taxon>
        <taxon>Brassicaceae</taxon>
        <taxon>Camelineae</taxon>
        <taxon>Arabidopsis</taxon>
    </lineage>
</organism>
<dbReference type="GeneID" id="834311"/>
<dbReference type="AlphaFoldDB" id="Q3E8I3"/>
<dbReference type="InterPro" id="IPR036397">
    <property type="entry name" value="RNaseH_sf"/>
</dbReference>
<feature type="domain" description="RNase H type-1" evidence="1">
    <location>
        <begin position="8"/>
        <end position="96"/>
    </location>
</feature>
<dbReference type="PaxDb" id="3702-AT5G42965.1"/>
<dbReference type="STRING" id="3702.Q3E8I3"/>
<dbReference type="KEGG" id="ath:AT5G42965"/>
<dbReference type="InterPro" id="IPR044730">
    <property type="entry name" value="RNase_H-like_dom_plant"/>
</dbReference>
<dbReference type="GO" id="GO:0003676">
    <property type="term" value="F:nucleic acid binding"/>
    <property type="evidence" value="ECO:0007669"/>
    <property type="project" value="InterPro"/>
</dbReference>
<dbReference type="HOGENOM" id="CLU_1951727_0_0_1"/>
<dbReference type="InParanoid" id="Q3E8I3"/>
<dbReference type="PANTHER" id="PTHR47723">
    <property type="entry name" value="OS05G0353850 PROTEIN"/>
    <property type="match status" value="1"/>
</dbReference>
<dbReference type="Pfam" id="PF13456">
    <property type="entry name" value="RVT_3"/>
    <property type="match status" value="1"/>
</dbReference>
<dbReference type="TAIR" id="AT5G42965"/>
<dbReference type="Proteomes" id="UP000006548">
    <property type="component" value="Chromosome 5"/>
</dbReference>
<dbReference type="GO" id="GO:0016740">
    <property type="term" value="F:transferase activity"/>
    <property type="evidence" value="ECO:0007669"/>
    <property type="project" value="UniProtKB-KW"/>
</dbReference>
<gene>
    <name evidence="2 3" type="ordered locus">At5g42965</name>
</gene>
<dbReference type="InterPro" id="IPR012337">
    <property type="entry name" value="RNaseH-like_sf"/>
</dbReference>